<protein>
    <submittedName>
        <fullName evidence="2">Peptidase family M23</fullName>
    </submittedName>
</protein>
<dbReference type="RefSeq" id="WP_175499291.1">
    <property type="nucleotide sequence ID" value="NZ_FOTF01000011.1"/>
</dbReference>
<accession>A0A1I4G2T0</accession>
<dbReference type="Proteomes" id="UP000199550">
    <property type="component" value="Unassembled WGS sequence"/>
</dbReference>
<proteinExistence type="predicted"/>
<evidence type="ECO:0000313" key="3">
    <source>
        <dbReference type="Proteomes" id="UP000199550"/>
    </source>
</evidence>
<reference evidence="2 3" key="1">
    <citation type="submission" date="2016-10" db="EMBL/GenBank/DDBJ databases">
        <authorList>
            <person name="de Groot N.N."/>
        </authorList>
    </citation>
    <scope>NUCLEOTIDE SEQUENCE [LARGE SCALE GENOMIC DNA]</scope>
    <source>
        <strain evidence="2 3">DSM 16199</strain>
    </source>
</reference>
<evidence type="ECO:0000313" key="2">
    <source>
        <dbReference type="EMBL" id="SFL23527.1"/>
    </source>
</evidence>
<dbReference type="AlphaFoldDB" id="A0A1I4G2T0"/>
<gene>
    <name evidence="2" type="ORF">SAMN04488004_11124</name>
</gene>
<sequence length="321" mass="33504">MIRLITITTLSLAATSAAGDILLEPPLDCDLTQTCYIQQTADHDPGPGAQDSQCGNLSYDGHKGTDFALPTLAMQTAGVDVLASAPGTVRGVRDDMADILQGTPGAPDVSDRECGNGIVVSHGDGWETQYCHMKKGSVTVQTGQTVAMGQVLGQVGLSGATQFPHVHLSVRKDGAVVDPFAPNALNTCGTVPDKTLWNMVVPFTPGGLISAGFSDAVPEFDTIKAGTAAQNAMPTTAPALVVWGFAFGGRTGDLMTLTIRGPQGDVFTNTQTLDRTQAQLYRAGGKRTPPGGWSAGDYTGTIELRRDGDLLDVQTTQVTLN</sequence>
<dbReference type="PANTHER" id="PTHR21666">
    <property type="entry name" value="PEPTIDASE-RELATED"/>
    <property type="match status" value="1"/>
</dbReference>
<feature type="domain" description="M23ase beta-sheet core" evidence="1">
    <location>
        <begin position="61"/>
        <end position="179"/>
    </location>
</feature>
<dbReference type="InterPro" id="IPR011055">
    <property type="entry name" value="Dup_hybrid_motif"/>
</dbReference>
<dbReference type="InterPro" id="IPR050570">
    <property type="entry name" value="Cell_wall_metabolism_enzyme"/>
</dbReference>
<dbReference type="InterPro" id="IPR016047">
    <property type="entry name" value="M23ase_b-sheet_dom"/>
</dbReference>
<organism evidence="2 3">
    <name type="scientific">Loktanella salsilacus</name>
    <dbReference type="NCBI Taxonomy" id="195913"/>
    <lineage>
        <taxon>Bacteria</taxon>
        <taxon>Pseudomonadati</taxon>
        <taxon>Pseudomonadota</taxon>
        <taxon>Alphaproteobacteria</taxon>
        <taxon>Rhodobacterales</taxon>
        <taxon>Roseobacteraceae</taxon>
        <taxon>Loktanella</taxon>
    </lineage>
</organism>
<keyword evidence="3" id="KW-1185">Reference proteome</keyword>
<dbReference type="CDD" id="cd12797">
    <property type="entry name" value="M23_peptidase"/>
    <property type="match status" value="1"/>
</dbReference>
<dbReference type="PANTHER" id="PTHR21666:SF270">
    <property type="entry name" value="MUREIN HYDROLASE ACTIVATOR ENVC"/>
    <property type="match status" value="1"/>
</dbReference>
<dbReference type="Pfam" id="PF01551">
    <property type="entry name" value="Peptidase_M23"/>
    <property type="match status" value="1"/>
</dbReference>
<evidence type="ECO:0000259" key="1">
    <source>
        <dbReference type="Pfam" id="PF01551"/>
    </source>
</evidence>
<dbReference type="EMBL" id="FOTF01000011">
    <property type="protein sequence ID" value="SFL23527.1"/>
    <property type="molecule type" value="Genomic_DNA"/>
</dbReference>
<dbReference type="STRING" id="195913.SAMN04488004_11124"/>
<dbReference type="SUPFAM" id="SSF51261">
    <property type="entry name" value="Duplicated hybrid motif"/>
    <property type="match status" value="1"/>
</dbReference>
<name>A0A1I4G2T0_9RHOB</name>
<dbReference type="GO" id="GO:0004222">
    <property type="term" value="F:metalloendopeptidase activity"/>
    <property type="evidence" value="ECO:0007669"/>
    <property type="project" value="TreeGrafter"/>
</dbReference>
<dbReference type="Gene3D" id="2.70.70.10">
    <property type="entry name" value="Glucose Permease (Domain IIA)"/>
    <property type="match status" value="1"/>
</dbReference>